<organism evidence="8 9">
    <name type="scientific">Streptodolium elevatio</name>
    <dbReference type="NCBI Taxonomy" id="3157996"/>
    <lineage>
        <taxon>Bacteria</taxon>
        <taxon>Bacillati</taxon>
        <taxon>Actinomycetota</taxon>
        <taxon>Actinomycetes</taxon>
        <taxon>Kitasatosporales</taxon>
        <taxon>Streptomycetaceae</taxon>
        <taxon>Streptodolium</taxon>
    </lineage>
</organism>
<keyword evidence="2" id="KW-1003">Cell membrane</keyword>
<gene>
    <name evidence="8" type="ORF">AB0C36_41085</name>
</gene>
<accession>A0ABV3DYF4</accession>
<comment type="subcellular location">
    <subcellularLocation>
        <location evidence="1">Cell membrane</location>
        <topology evidence="1">Multi-pass membrane protein</topology>
    </subcellularLocation>
</comment>
<dbReference type="InterPro" id="IPR018076">
    <property type="entry name" value="T2SS_GspF_dom"/>
</dbReference>
<evidence type="ECO:0000256" key="4">
    <source>
        <dbReference type="ARBA" id="ARBA00022989"/>
    </source>
</evidence>
<dbReference type="Pfam" id="PF00482">
    <property type="entry name" value="T2SSF"/>
    <property type="match status" value="1"/>
</dbReference>
<dbReference type="PANTHER" id="PTHR35007:SF3">
    <property type="entry name" value="POSSIBLE CONSERVED ALANINE RICH MEMBRANE PROTEIN"/>
    <property type="match status" value="1"/>
</dbReference>
<keyword evidence="5 6" id="KW-0472">Membrane</keyword>
<keyword evidence="4 6" id="KW-1133">Transmembrane helix</keyword>
<evidence type="ECO:0000256" key="3">
    <source>
        <dbReference type="ARBA" id="ARBA00022692"/>
    </source>
</evidence>
<evidence type="ECO:0000256" key="6">
    <source>
        <dbReference type="SAM" id="Phobius"/>
    </source>
</evidence>
<evidence type="ECO:0000256" key="1">
    <source>
        <dbReference type="ARBA" id="ARBA00004651"/>
    </source>
</evidence>
<name>A0ABV3DYF4_9ACTN</name>
<proteinExistence type="predicted"/>
<dbReference type="EMBL" id="JBEZFP010000209">
    <property type="protein sequence ID" value="MEU8139879.1"/>
    <property type="molecule type" value="Genomic_DNA"/>
</dbReference>
<dbReference type="Proteomes" id="UP001551482">
    <property type="component" value="Unassembled WGS sequence"/>
</dbReference>
<comment type="caution">
    <text evidence="8">The sequence shown here is derived from an EMBL/GenBank/DDBJ whole genome shotgun (WGS) entry which is preliminary data.</text>
</comment>
<keyword evidence="9" id="KW-1185">Reference proteome</keyword>
<protein>
    <submittedName>
        <fullName evidence="8">Type II secretion system F family protein</fullName>
    </submittedName>
</protein>
<feature type="transmembrane region" description="Helical" evidence="6">
    <location>
        <begin position="64"/>
        <end position="90"/>
    </location>
</feature>
<evidence type="ECO:0000313" key="8">
    <source>
        <dbReference type="EMBL" id="MEU8139879.1"/>
    </source>
</evidence>
<dbReference type="Gene3D" id="1.20.81.30">
    <property type="entry name" value="Type II secretion system (T2SS), domain F"/>
    <property type="match status" value="1"/>
</dbReference>
<feature type="domain" description="Type II secretion system protein GspF" evidence="7">
    <location>
        <begin position="121"/>
        <end position="243"/>
    </location>
</feature>
<dbReference type="InterPro" id="IPR042094">
    <property type="entry name" value="T2SS_GspF_sf"/>
</dbReference>
<evidence type="ECO:0000259" key="7">
    <source>
        <dbReference type="Pfam" id="PF00482"/>
    </source>
</evidence>
<evidence type="ECO:0000313" key="9">
    <source>
        <dbReference type="Proteomes" id="UP001551482"/>
    </source>
</evidence>
<reference evidence="8 9" key="1">
    <citation type="submission" date="2024-06" db="EMBL/GenBank/DDBJ databases">
        <title>The Natural Products Discovery Center: Release of the First 8490 Sequenced Strains for Exploring Actinobacteria Biosynthetic Diversity.</title>
        <authorList>
            <person name="Kalkreuter E."/>
            <person name="Kautsar S.A."/>
            <person name="Yang D."/>
            <person name="Bader C.D."/>
            <person name="Teijaro C.N."/>
            <person name="Fluegel L."/>
            <person name="Davis C.M."/>
            <person name="Simpson J.R."/>
            <person name="Lauterbach L."/>
            <person name="Steele A.D."/>
            <person name="Gui C."/>
            <person name="Meng S."/>
            <person name="Li G."/>
            <person name="Viehrig K."/>
            <person name="Ye F."/>
            <person name="Su P."/>
            <person name="Kiefer A.F."/>
            <person name="Nichols A."/>
            <person name="Cepeda A.J."/>
            <person name="Yan W."/>
            <person name="Fan B."/>
            <person name="Jiang Y."/>
            <person name="Adhikari A."/>
            <person name="Zheng C.-J."/>
            <person name="Schuster L."/>
            <person name="Cowan T.M."/>
            <person name="Smanski M.J."/>
            <person name="Chevrette M.G."/>
            <person name="De Carvalho L.P.S."/>
            <person name="Shen B."/>
        </authorList>
    </citation>
    <scope>NUCLEOTIDE SEQUENCE [LARGE SCALE GENOMIC DNA]</scope>
    <source>
        <strain evidence="8 9">NPDC048946</strain>
    </source>
</reference>
<feature type="transmembrane region" description="Helical" evidence="6">
    <location>
        <begin position="234"/>
        <end position="256"/>
    </location>
</feature>
<dbReference type="RefSeq" id="WP_358364397.1">
    <property type="nucleotide sequence ID" value="NZ_JBEZFP010000209.1"/>
</dbReference>
<sequence length="258" mass="26017">MDGVAATPGLLVVGVLAACAVWFAVPAPRTRGRDRLKAAVGTRHGGRPAAPDTREARKARVRRATAAALAGLAAALVIGGLPGVVAAPLVGLAVDRQLGRIAPAADRLRRERMAADLPTAADLLSACLAAGAPPVEAVTAVADAIGGPLGSELRAAAASVRLGGDPARSWSALAASRELAPLARALSRSGEGGAPLAERIAHVADECRDRRRSDLTAAARRTAVRATLPLGVCFLPAFLLIGVLPVVVGLATPLLAQT</sequence>
<feature type="transmembrane region" description="Helical" evidence="6">
    <location>
        <begin position="6"/>
        <end position="25"/>
    </location>
</feature>
<dbReference type="PANTHER" id="PTHR35007">
    <property type="entry name" value="INTEGRAL MEMBRANE PROTEIN-RELATED"/>
    <property type="match status" value="1"/>
</dbReference>
<keyword evidence="3 6" id="KW-0812">Transmembrane</keyword>
<evidence type="ECO:0000256" key="5">
    <source>
        <dbReference type="ARBA" id="ARBA00023136"/>
    </source>
</evidence>
<evidence type="ECO:0000256" key="2">
    <source>
        <dbReference type="ARBA" id="ARBA00022475"/>
    </source>
</evidence>